<feature type="region of interest" description="Disordered" evidence="6">
    <location>
        <begin position="1147"/>
        <end position="1168"/>
    </location>
</feature>
<feature type="coiled-coil region" evidence="5">
    <location>
        <begin position="344"/>
        <end position="378"/>
    </location>
</feature>
<accession>A0A2U9AVH9</accession>
<reference evidence="9 10" key="1">
    <citation type="submission" date="2017-12" db="EMBL/GenBank/DDBJ databases">
        <title>Integrating genomic resources of turbot (Scophthalmus maximus) in depth evaluation of genetic and physical mapping variation across individuals.</title>
        <authorList>
            <person name="Martinez P."/>
        </authorList>
    </citation>
    <scope>NUCLEOTIDE SEQUENCE [LARGE SCALE GENOMIC DNA]</scope>
</reference>
<evidence type="ECO:0000256" key="3">
    <source>
        <dbReference type="ARBA" id="ARBA00023054"/>
    </source>
</evidence>
<name>A0A2U9AVH9_SCOMX</name>
<keyword evidence="4" id="KW-0496">Mitochondrion</keyword>
<comment type="subcellular location">
    <subcellularLocation>
        <location evidence="1">Mitochondrion</location>
    </subcellularLocation>
</comment>
<dbReference type="PANTHER" id="PTHR15751">
    <property type="entry name" value="TRAFFICKING KINESIN-BINDING PROTEIN"/>
    <property type="match status" value="1"/>
</dbReference>
<dbReference type="InterPro" id="IPR051946">
    <property type="entry name" value="Intracell_Traff-Reg"/>
</dbReference>
<gene>
    <name evidence="9" type="ORF">SMAX5B_003921</name>
</gene>
<feature type="domain" description="Trafficking kinesin-binding protein C-terminal" evidence="7">
    <location>
        <begin position="554"/>
        <end position="715"/>
    </location>
</feature>
<comment type="similarity">
    <text evidence="2">Belongs to the milton family.</text>
</comment>
<dbReference type="GO" id="GO:0048311">
    <property type="term" value="P:mitochondrion distribution"/>
    <property type="evidence" value="ECO:0007669"/>
    <property type="project" value="TreeGrafter"/>
</dbReference>
<evidence type="ECO:0000256" key="1">
    <source>
        <dbReference type="ARBA" id="ARBA00004173"/>
    </source>
</evidence>
<dbReference type="GO" id="GO:0050811">
    <property type="term" value="F:GABA receptor binding"/>
    <property type="evidence" value="ECO:0007669"/>
    <property type="project" value="TreeGrafter"/>
</dbReference>
<dbReference type="Proteomes" id="UP000246464">
    <property type="component" value="Chromosome 1"/>
</dbReference>
<feature type="compositionally biased region" description="Pro residues" evidence="6">
    <location>
        <begin position="1012"/>
        <end position="1027"/>
    </location>
</feature>
<feature type="compositionally biased region" description="Pro residues" evidence="6">
    <location>
        <begin position="1153"/>
        <end position="1168"/>
    </location>
</feature>
<evidence type="ECO:0000256" key="6">
    <source>
        <dbReference type="SAM" id="MobiDB-lite"/>
    </source>
</evidence>
<keyword evidence="3 5" id="KW-0175">Coiled coil</keyword>
<feature type="region of interest" description="Disordered" evidence="6">
    <location>
        <begin position="551"/>
        <end position="572"/>
    </location>
</feature>
<proteinExistence type="inferred from homology"/>
<dbReference type="GO" id="GO:0030425">
    <property type="term" value="C:dendrite"/>
    <property type="evidence" value="ECO:0007669"/>
    <property type="project" value="TreeGrafter"/>
</dbReference>
<feature type="coiled-coil region" evidence="5">
    <location>
        <begin position="272"/>
        <end position="306"/>
    </location>
</feature>
<dbReference type="Pfam" id="PF12448">
    <property type="entry name" value="Milton"/>
    <property type="match status" value="1"/>
</dbReference>
<feature type="compositionally biased region" description="Basic and acidic residues" evidence="6">
    <location>
        <begin position="1"/>
        <end position="15"/>
    </location>
</feature>
<dbReference type="AlphaFoldDB" id="A0A2U9AVH9"/>
<dbReference type="GO" id="GO:0031410">
    <property type="term" value="C:cytoplasmic vesicle"/>
    <property type="evidence" value="ECO:0007669"/>
    <property type="project" value="TreeGrafter"/>
</dbReference>
<dbReference type="GO" id="GO:0006605">
    <property type="term" value="P:protein targeting"/>
    <property type="evidence" value="ECO:0007669"/>
    <property type="project" value="TreeGrafter"/>
</dbReference>
<organism evidence="9 10">
    <name type="scientific">Scophthalmus maximus</name>
    <name type="common">Turbot</name>
    <name type="synonym">Psetta maxima</name>
    <dbReference type="NCBI Taxonomy" id="52904"/>
    <lineage>
        <taxon>Eukaryota</taxon>
        <taxon>Metazoa</taxon>
        <taxon>Chordata</taxon>
        <taxon>Craniata</taxon>
        <taxon>Vertebrata</taxon>
        <taxon>Euteleostomi</taxon>
        <taxon>Actinopterygii</taxon>
        <taxon>Neopterygii</taxon>
        <taxon>Teleostei</taxon>
        <taxon>Neoteleostei</taxon>
        <taxon>Acanthomorphata</taxon>
        <taxon>Carangaria</taxon>
        <taxon>Pleuronectiformes</taxon>
        <taxon>Pleuronectoidei</taxon>
        <taxon>Scophthalmidae</taxon>
        <taxon>Scophthalmus</taxon>
    </lineage>
</organism>
<feature type="region of interest" description="Disordered" evidence="6">
    <location>
        <begin position="757"/>
        <end position="831"/>
    </location>
</feature>
<dbReference type="GO" id="GO:0022008">
    <property type="term" value="P:neurogenesis"/>
    <property type="evidence" value="ECO:0007669"/>
    <property type="project" value="TreeGrafter"/>
</dbReference>
<dbReference type="InterPro" id="IPR006933">
    <property type="entry name" value="HAP1_N"/>
</dbReference>
<evidence type="ECO:0000259" key="8">
    <source>
        <dbReference type="SMART" id="SM01424"/>
    </source>
</evidence>
<feature type="region of interest" description="Disordered" evidence="6">
    <location>
        <begin position="318"/>
        <end position="343"/>
    </location>
</feature>
<dbReference type="PANTHER" id="PTHR15751:SF13">
    <property type="entry name" value="TRAFFICKING KINESIN-BINDING PROTEIN 2"/>
    <property type="match status" value="1"/>
</dbReference>
<dbReference type="InterPro" id="IPR022154">
    <property type="entry name" value="TRAK1/2_C"/>
</dbReference>
<dbReference type="GO" id="GO:0017022">
    <property type="term" value="F:myosin binding"/>
    <property type="evidence" value="ECO:0007669"/>
    <property type="project" value="TreeGrafter"/>
</dbReference>
<feature type="region of interest" description="Disordered" evidence="6">
    <location>
        <begin position="986"/>
        <end position="1034"/>
    </location>
</feature>
<evidence type="ECO:0000256" key="4">
    <source>
        <dbReference type="ARBA" id="ARBA00023128"/>
    </source>
</evidence>
<sequence>MFEVKPRAVEKKESSTETDEGLGSSGRPYGSMGSGSAGSGSVYLSDSQDWVVSPSCSPEEGPVQHNAISPLLAEETFRYMTTKQEAEQREGQHREMMGDILSATFLSDISLLLLLSYIISDPVLQVKERVCVCVWGGSSPVRAATGCDVAAGGAMFEVKPRAVEKKESSTETDEGLGSSGRPYGSVGSGSAGSGSVYLSDSQDWVVSPSCSPEEGPVQHNAISPLLAEETFRYMILVADRVDQMTKTYNDVEVVTHLLAERDKDLELAARIGQSLLQRNNLLQERNEALEEQLVQTLDQVHQLQHELSQKDELLRMVASASEESETDSNVSTPLLKPKSSGGTATAALSQLESLQGKLQELEEENLTLRSEARQLKRDTITYEEKEQQLVSDCVKELRESNTHMVSLSDELSQKNEELLRHQEEIAQLLSQIVELQHRVKELALEKEELRIHLQASKDAQRQLTAELNELAERNAECVEMLHESQEEIRELRSKNTPASGMRRHLSYGLYPMDSLAAEIEGTMRRELSVEEETAFQDQRVSQKRVFQTVRSVNASSSRPASATPPIPGSGQSSLVMTAQPFESNQGYVTENNIFLSWRKFGPFQLNEPLYVCREEVRLGQPGCPGSNDLTRALHRLSLRRQNFMCERQFFQAEREKKLQALAGSEADGGESSVCSSPMGSMMSSCSNLSELSFGSSIFKTFLPEKLQIVKPMEGSLTLHHWQQLAKPHLATILDPHPGVVTKGFRPLAQDAVYRLSDMEEDEEDEEHGGASILEKGAAEQGKDEDEEEEEGGITFKVRYTSTPEERRDRKHSVSPLPVPPLSPATPTSLSSVRSDVCSTTALHVTEASNQSSQPIPRASAATVQPQRQIYTTASSTTTSASTTTTATTATTTATTTSSVQNPGKCQSSTFSTYTFTTCRILHPSDITQVTQSCQSSLLANTPSSMRTGPSTPVTPCRLSLGDCFPPRRPSVPTSSLAKLVLERGISAQVSTDTPPSSPKTTPRQPLFRFLPNTPPNSPSHSPAPSPVPMESRQHPADNFLASRPAELFLQDVYGLNLGRAPHPDLPSPSQETPAAVRPGRARLDPVNVGLVERLRRLGFAKVLHGSELEASVRRQDSATFVSAGGGSLLDGLRRNQSLPAMIGARAVKTAGNPTPPPHPTSLALPPPPWENLKVRRRNLATVSHIPSGSAKR</sequence>
<evidence type="ECO:0000256" key="2">
    <source>
        <dbReference type="ARBA" id="ARBA00007007"/>
    </source>
</evidence>
<evidence type="ECO:0000313" key="10">
    <source>
        <dbReference type="Proteomes" id="UP000246464"/>
    </source>
</evidence>
<evidence type="ECO:0000256" key="5">
    <source>
        <dbReference type="SAM" id="Coils"/>
    </source>
</evidence>
<dbReference type="GO" id="GO:0098957">
    <property type="term" value="P:anterograde axonal transport of mitochondrion"/>
    <property type="evidence" value="ECO:0007669"/>
    <property type="project" value="TreeGrafter"/>
</dbReference>
<evidence type="ECO:0000259" key="7">
    <source>
        <dbReference type="SMART" id="SM01423"/>
    </source>
</evidence>
<dbReference type="EMBL" id="CP026243">
    <property type="protein sequence ID" value="AWO95626.1"/>
    <property type="molecule type" value="Genomic_DNA"/>
</dbReference>
<dbReference type="GO" id="GO:0005739">
    <property type="term" value="C:mitochondrion"/>
    <property type="evidence" value="ECO:0007669"/>
    <property type="project" value="UniProtKB-SubCell"/>
</dbReference>
<keyword evidence="10" id="KW-1185">Reference proteome</keyword>
<feature type="region of interest" description="Disordered" evidence="6">
    <location>
        <begin position="161"/>
        <end position="188"/>
    </location>
</feature>
<dbReference type="GO" id="GO:0047496">
    <property type="term" value="P:vesicle transport along microtubule"/>
    <property type="evidence" value="ECO:0007669"/>
    <property type="project" value="TreeGrafter"/>
</dbReference>
<dbReference type="SMART" id="SM01424">
    <property type="entry name" value="HAP1_N"/>
    <property type="match status" value="1"/>
</dbReference>
<feature type="compositionally biased region" description="Low complexity" evidence="6">
    <location>
        <begin position="990"/>
        <end position="1002"/>
    </location>
</feature>
<dbReference type="STRING" id="52904.ENSSMAP00000003365"/>
<evidence type="ECO:0000313" key="9">
    <source>
        <dbReference type="EMBL" id="AWO95626.1"/>
    </source>
</evidence>
<feature type="domain" description="HAP1 N-terminal" evidence="8">
    <location>
        <begin position="188"/>
        <end position="494"/>
    </location>
</feature>
<dbReference type="SMART" id="SM01423">
    <property type="entry name" value="Milton"/>
    <property type="match status" value="1"/>
</dbReference>
<feature type="coiled-coil region" evidence="5">
    <location>
        <begin position="404"/>
        <end position="494"/>
    </location>
</feature>
<dbReference type="Pfam" id="PF04849">
    <property type="entry name" value="HAP1_N"/>
    <property type="match status" value="1"/>
</dbReference>
<feature type="compositionally biased region" description="Acidic residues" evidence="6">
    <location>
        <begin position="782"/>
        <end position="791"/>
    </location>
</feature>
<protein>
    <submittedName>
        <fullName evidence="9">Putative trafficking kinesin-binding protein 2</fullName>
    </submittedName>
</protein>
<feature type="region of interest" description="Disordered" evidence="6">
    <location>
        <begin position="1"/>
        <end position="42"/>
    </location>
</feature>
<dbReference type="GO" id="GO:1904115">
    <property type="term" value="C:axon cytoplasm"/>
    <property type="evidence" value="ECO:0007669"/>
    <property type="project" value="GOC"/>
</dbReference>